<dbReference type="PANTHER" id="PTHR22617:SF23">
    <property type="entry name" value="CHEMOTAXIS PROTEIN CHEW"/>
    <property type="match status" value="1"/>
</dbReference>
<keyword evidence="3" id="KW-1185">Reference proteome</keyword>
<dbReference type="Gene3D" id="2.40.50.180">
    <property type="entry name" value="CheA-289, Domain 4"/>
    <property type="match status" value="1"/>
</dbReference>
<dbReference type="Gene3D" id="2.30.30.40">
    <property type="entry name" value="SH3 Domains"/>
    <property type="match status" value="1"/>
</dbReference>
<dbReference type="GO" id="GO:0006935">
    <property type="term" value="P:chemotaxis"/>
    <property type="evidence" value="ECO:0007669"/>
    <property type="project" value="InterPro"/>
</dbReference>
<dbReference type="GO" id="GO:0007165">
    <property type="term" value="P:signal transduction"/>
    <property type="evidence" value="ECO:0007669"/>
    <property type="project" value="InterPro"/>
</dbReference>
<dbReference type="PROSITE" id="PS50851">
    <property type="entry name" value="CHEW"/>
    <property type="match status" value="1"/>
</dbReference>
<proteinExistence type="predicted"/>
<dbReference type="EMBL" id="FOGD01000001">
    <property type="protein sequence ID" value="SEQ31332.1"/>
    <property type="molecule type" value="Genomic_DNA"/>
</dbReference>
<dbReference type="GO" id="GO:0005829">
    <property type="term" value="C:cytosol"/>
    <property type="evidence" value="ECO:0007669"/>
    <property type="project" value="TreeGrafter"/>
</dbReference>
<dbReference type="InterPro" id="IPR002545">
    <property type="entry name" value="CheW-lke_dom"/>
</dbReference>
<dbReference type="PANTHER" id="PTHR22617">
    <property type="entry name" value="CHEMOTAXIS SENSOR HISTIDINE KINASE-RELATED"/>
    <property type="match status" value="1"/>
</dbReference>
<dbReference type="InterPro" id="IPR039315">
    <property type="entry name" value="CheW"/>
</dbReference>
<dbReference type="OrthoDB" id="9790406at2"/>
<dbReference type="STRING" id="180197.SAMN02982919_00420"/>
<dbReference type="AlphaFoldDB" id="A0A1H9F074"/>
<evidence type="ECO:0000313" key="3">
    <source>
        <dbReference type="Proteomes" id="UP000199766"/>
    </source>
</evidence>
<sequence>MSGQILDQILSQHQEAEARQGIINVDEPTLKLVIFECSQQWFAFHGEQIKEILAHQPVFFIPGTPATLEGVINVRGDIESVLLPHTLLGLPAMPASTDSLILIAQGDTVRSGIRVDRVIDVCDVLHSNIQPPPATVPMLLRPLILGVLQLHGQPVSVLDVNRLLSDYANTGD</sequence>
<feature type="domain" description="CheW-like" evidence="1">
    <location>
        <begin position="29"/>
        <end position="169"/>
    </location>
</feature>
<evidence type="ECO:0000259" key="1">
    <source>
        <dbReference type="PROSITE" id="PS50851"/>
    </source>
</evidence>
<evidence type="ECO:0000313" key="2">
    <source>
        <dbReference type="EMBL" id="SEQ31332.1"/>
    </source>
</evidence>
<dbReference type="Proteomes" id="UP000199766">
    <property type="component" value="Unassembled WGS sequence"/>
</dbReference>
<name>A0A1H9F074_9BURK</name>
<dbReference type="RefSeq" id="WP_091451995.1">
    <property type="nucleotide sequence ID" value="NZ_FOGD01000001.1"/>
</dbReference>
<reference evidence="2 3" key="1">
    <citation type="submission" date="2016-10" db="EMBL/GenBank/DDBJ databases">
        <authorList>
            <person name="de Groot N.N."/>
        </authorList>
    </citation>
    <scope>NUCLEOTIDE SEQUENCE [LARGE SCALE GENOMIC DNA]</scope>
    <source>
        <strain evidence="2 3">ATCC 35958</strain>
    </source>
</reference>
<organism evidence="2 3">
    <name type="scientific">Giesbergeria anulus</name>
    <dbReference type="NCBI Taxonomy" id="180197"/>
    <lineage>
        <taxon>Bacteria</taxon>
        <taxon>Pseudomonadati</taxon>
        <taxon>Pseudomonadota</taxon>
        <taxon>Betaproteobacteria</taxon>
        <taxon>Burkholderiales</taxon>
        <taxon>Comamonadaceae</taxon>
        <taxon>Giesbergeria</taxon>
    </lineage>
</organism>
<gene>
    <name evidence="2" type="ORF">SAMN02982919_00420</name>
</gene>
<protein>
    <submittedName>
        <fullName evidence="2">Purine-binding chemotaxis protein CheW</fullName>
    </submittedName>
</protein>
<dbReference type="SMART" id="SM00260">
    <property type="entry name" value="CheW"/>
    <property type="match status" value="1"/>
</dbReference>
<accession>A0A1H9F074</accession>
<dbReference type="SUPFAM" id="SSF50341">
    <property type="entry name" value="CheW-like"/>
    <property type="match status" value="1"/>
</dbReference>
<dbReference type="InterPro" id="IPR036061">
    <property type="entry name" value="CheW-like_dom_sf"/>
</dbReference>
<dbReference type="Pfam" id="PF01584">
    <property type="entry name" value="CheW"/>
    <property type="match status" value="1"/>
</dbReference>